<evidence type="ECO:0000313" key="1">
    <source>
        <dbReference type="EMBL" id="OQE24425.1"/>
    </source>
</evidence>
<gene>
    <name evidence="1" type="ORF">PENSTE_c007G09776</name>
</gene>
<proteinExistence type="predicted"/>
<protein>
    <submittedName>
        <fullName evidence="1">Uncharacterized protein</fullName>
    </submittedName>
</protein>
<name>A0A1V6TDG8_9EURO</name>
<sequence>MKVKKRSASAKPLSTPSKRRKYLLSKVVREFAIDFLDLNLDNRSPDFRTENGTRDNHCIARLIFKHPQQTQTDHAPQGATGLTIDIQNNFAAATRAVPADLEIRPITYNGPHRLAIKTTIIPIRPGIGKQRNRTVKDFLEIFESEKIIPTGFRNANGYLVGCRDVMSQYVFQLEESRLLNAAAENYTDFNNNYGPTAADVRAHAVEHACFNDTYHYHYQQIPNINYTGPRIGLTSHEGLELLMSSGPQTEASS</sequence>
<evidence type="ECO:0000313" key="2">
    <source>
        <dbReference type="Proteomes" id="UP000191285"/>
    </source>
</evidence>
<keyword evidence="2" id="KW-1185">Reference proteome</keyword>
<comment type="caution">
    <text evidence="1">The sequence shown here is derived from an EMBL/GenBank/DDBJ whole genome shotgun (WGS) entry which is preliminary data.</text>
</comment>
<dbReference type="AlphaFoldDB" id="A0A1V6TDG8"/>
<dbReference type="OrthoDB" id="4349688at2759"/>
<accession>A0A1V6TDG8</accession>
<dbReference type="EMBL" id="MLKD01000007">
    <property type="protein sequence ID" value="OQE24425.1"/>
    <property type="molecule type" value="Genomic_DNA"/>
</dbReference>
<reference evidence="2" key="1">
    <citation type="journal article" date="2017" name="Nat. Microbiol.">
        <title>Global analysis of biosynthetic gene clusters reveals vast potential of secondary metabolite production in Penicillium species.</title>
        <authorList>
            <person name="Nielsen J.C."/>
            <person name="Grijseels S."/>
            <person name="Prigent S."/>
            <person name="Ji B."/>
            <person name="Dainat J."/>
            <person name="Nielsen K.F."/>
            <person name="Frisvad J.C."/>
            <person name="Workman M."/>
            <person name="Nielsen J."/>
        </authorList>
    </citation>
    <scope>NUCLEOTIDE SEQUENCE [LARGE SCALE GENOMIC DNA]</scope>
    <source>
        <strain evidence="2">IBT 24891</strain>
    </source>
</reference>
<dbReference type="Proteomes" id="UP000191285">
    <property type="component" value="Unassembled WGS sequence"/>
</dbReference>
<organism evidence="1 2">
    <name type="scientific">Penicillium steckii</name>
    <dbReference type="NCBI Taxonomy" id="303698"/>
    <lineage>
        <taxon>Eukaryota</taxon>
        <taxon>Fungi</taxon>
        <taxon>Dikarya</taxon>
        <taxon>Ascomycota</taxon>
        <taxon>Pezizomycotina</taxon>
        <taxon>Eurotiomycetes</taxon>
        <taxon>Eurotiomycetidae</taxon>
        <taxon>Eurotiales</taxon>
        <taxon>Aspergillaceae</taxon>
        <taxon>Penicillium</taxon>
    </lineage>
</organism>